<gene>
    <name evidence="2" type="ORF">EG327_007642</name>
    <name evidence="3" type="ORF">EG328_010011</name>
</gene>
<dbReference type="Pfam" id="PF01928">
    <property type="entry name" value="CYTH"/>
    <property type="match status" value="1"/>
</dbReference>
<reference evidence="3 4" key="1">
    <citation type="submission" date="2018-12" db="EMBL/GenBank/DDBJ databases">
        <title>Venturia inaequalis Genome Resource.</title>
        <authorList>
            <person name="Lichtner F.J."/>
        </authorList>
    </citation>
    <scope>NUCLEOTIDE SEQUENCE [LARGE SCALE GENOMIC DNA]</scope>
    <source>
        <strain evidence="3 4">120213</strain>
        <strain evidence="2 5">DMI_063113</strain>
    </source>
</reference>
<dbReference type="InterPro" id="IPR023577">
    <property type="entry name" value="CYTH_domain"/>
</dbReference>
<proteinExistence type="predicted"/>
<dbReference type="GO" id="GO:0000287">
    <property type="term" value="F:magnesium ion binding"/>
    <property type="evidence" value="ECO:0007669"/>
    <property type="project" value="TreeGrafter"/>
</dbReference>
<dbReference type="PANTHER" id="PTHR14586">
    <property type="entry name" value="THIAMINE-TRIPHOSPHATASE"/>
    <property type="match status" value="1"/>
</dbReference>
<dbReference type="Gene3D" id="2.40.320.10">
    <property type="entry name" value="Hypothetical Protein Pfu-838710-001"/>
    <property type="match status" value="1"/>
</dbReference>
<dbReference type="SUPFAM" id="SSF55154">
    <property type="entry name" value="CYTH-like phosphatases"/>
    <property type="match status" value="1"/>
</dbReference>
<sequence>MRPTRPLQYILEVERKFTPTPLSVSHLRTNTGTPRLPKIQHCGSIIQKDIYFDRKDILCDNGIWVRQRKQSLPKIDKTSFGDEKICGSGGIETLTEKREVSWQAKIRKGGDRVNSSFAEVHDYDSILDLLRCRFPSLADLKRIEDLGVLARITCLREMWRVDGKFNVVIDETDFGHVVGEVELEVEFDTGGMGSGNGNEEWRGGLSGLVGGDRSGRNEEAALLKNMDTEIETFMRMYESAFPVEGRVVGKLTAYFEWLKANEERYG</sequence>
<dbReference type="AlphaFoldDB" id="A0A8H3VAE9"/>
<comment type="caution">
    <text evidence="3">The sequence shown here is derived from an EMBL/GenBank/DDBJ whole genome shotgun (WGS) entry which is preliminary data.</text>
</comment>
<evidence type="ECO:0000313" key="4">
    <source>
        <dbReference type="Proteomes" id="UP000447873"/>
    </source>
</evidence>
<evidence type="ECO:0000313" key="3">
    <source>
        <dbReference type="EMBL" id="KAE9983374.1"/>
    </source>
</evidence>
<dbReference type="EMBL" id="WNWR01000462">
    <property type="protein sequence ID" value="KAE9977702.1"/>
    <property type="molecule type" value="Genomic_DNA"/>
</dbReference>
<dbReference type="GO" id="GO:0050333">
    <property type="term" value="F:thiamine triphosphate phosphatase activity"/>
    <property type="evidence" value="ECO:0007669"/>
    <property type="project" value="InterPro"/>
</dbReference>
<dbReference type="InterPro" id="IPR039582">
    <property type="entry name" value="THTPA"/>
</dbReference>
<feature type="domain" description="CYTH" evidence="1">
    <location>
        <begin position="12"/>
        <end position="186"/>
    </location>
</feature>
<evidence type="ECO:0000313" key="5">
    <source>
        <dbReference type="Proteomes" id="UP000490939"/>
    </source>
</evidence>
<evidence type="ECO:0000313" key="2">
    <source>
        <dbReference type="EMBL" id="KAE9977702.1"/>
    </source>
</evidence>
<dbReference type="Proteomes" id="UP000447873">
    <property type="component" value="Unassembled WGS sequence"/>
</dbReference>
<dbReference type="GO" id="GO:0042357">
    <property type="term" value="P:thiamine diphosphate metabolic process"/>
    <property type="evidence" value="ECO:0007669"/>
    <property type="project" value="TreeGrafter"/>
</dbReference>
<evidence type="ECO:0000259" key="1">
    <source>
        <dbReference type="Pfam" id="PF01928"/>
    </source>
</evidence>
<protein>
    <recommendedName>
        <fullName evidence="1">CYTH domain-containing protein</fullName>
    </recommendedName>
</protein>
<dbReference type="EMBL" id="WNWS01000063">
    <property type="protein sequence ID" value="KAE9983374.1"/>
    <property type="molecule type" value="Genomic_DNA"/>
</dbReference>
<name>A0A8H3VAE9_VENIN</name>
<dbReference type="Proteomes" id="UP000490939">
    <property type="component" value="Unassembled WGS sequence"/>
</dbReference>
<dbReference type="PANTHER" id="PTHR14586:SF1">
    <property type="entry name" value="THIAMINE-TRIPHOSPHATASE"/>
    <property type="match status" value="1"/>
</dbReference>
<accession>A0A8H3VAE9</accession>
<keyword evidence="5" id="KW-1185">Reference proteome</keyword>
<organism evidence="3 4">
    <name type="scientific">Venturia inaequalis</name>
    <name type="common">Apple scab fungus</name>
    <dbReference type="NCBI Taxonomy" id="5025"/>
    <lineage>
        <taxon>Eukaryota</taxon>
        <taxon>Fungi</taxon>
        <taxon>Dikarya</taxon>
        <taxon>Ascomycota</taxon>
        <taxon>Pezizomycotina</taxon>
        <taxon>Dothideomycetes</taxon>
        <taxon>Pleosporomycetidae</taxon>
        <taxon>Venturiales</taxon>
        <taxon>Venturiaceae</taxon>
        <taxon>Venturia</taxon>
    </lineage>
</organism>
<dbReference type="InterPro" id="IPR033469">
    <property type="entry name" value="CYTH-like_dom_sf"/>
</dbReference>